<keyword evidence="1" id="KW-1133">Transmembrane helix</keyword>
<comment type="caution">
    <text evidence="2">The sequence shown here is derived from an EMBL/GenBank/DDBJ whole genome shotgun (WGS) entry which is preliminary data.</text>
</comment>
<evidence type="ECO:0000313" key="2">
    <source>
        <dbReference type="EMBL" id="PZF73597.1"/>
    </source>
</evidence>
<sequence>MANHPVETIFLRYLLYPFLAIILVAIYAVLRKKNTLLENRKVIVFVLLSAFITGVPGFIGLLGYSFSSTFFFIYQLLYLGLGILYIRAMLRHISTKLTKYRVLTEVIISLTAVALGMYLFSLFYNMFSPLKNGLLVATSILPLLIPLFFYWSYQAFLDIPPEIYKIWKYIAGKEELDLDGIDFNRMMVIEVEFSRNAEDEDLLKVKAKAPANVTYGDWFQKFINDYNNKFSESPIAYSDRNSETYGWIFYVKPGFFSRRRYIDPELSVVDNKILEHKTIVCKRVMQF</sequence>
<gene>
    <name evidence="2" type="ORF">DN068_07700</name>
</gene>
<protein>
    <recommendedName>
        <fullName evidence="4">TssN family type VI secretion system protein</fullName>
    </recommendedName>
</protein>
<feature type="transmembrane region" description="Helical" evidence="1">
    <location>
        <begin position="13"/>
        <end position="30"/>
    </location>
</feature>
<dbReference type="Pfam" id="PF17555">
    <property type="entry name" value="TssN"/>
    <property type="match status" value="1"/>
</dbReference>
<dbReference type="OrthoDB" id="1024052at2"/>
<keyword evidence="1" id="KW-0812">Transmembrane</keyword>
<dbReference type="Proteomes" id="UP000248745">
    <property type="component" value="Unassembled WGS sequence"/>
</dbReference>
<feature type="transmembrane region" description="Helical" evidence="1">
    <location>
        <begin position="102"/>
        <end position="127"/>
    </location>
</feature>
<name>A0A2W2BCJ7_9BACT</name>
<evidence type="ECO:0008006" key="4">
    <source>
        <dbReference type="Google" id="ProtNLM"/>
    </source>
</evidence>
<feature type="transmembrane region" description="Helical" evidence="1">
    <location>
        <begin position="72"/>
        <end position="90"/>
    </location>
</feature>
<reference evidence="2 3" key="1">
    <citation type="submission" date="2018-06" db="EMBL/GenBank/DDBJ databases">
        <title>Mucibacter soli gen. nov., sp. nov., a new member of the family Chitinophagaceae producing mucin.</title>
        <authorList>
            <person name="Kim M.-K."/>
            <person name="Park S."/>
            <person name="Kim T.-S."/>
            <person name="Joung Y."/>
            <person name="Han J.-H."/>
            <person name="Kim S.B."/>
        </authorList>
    </citation>
    <scope>NUCLEOTIDE SEQUENCE [LARGE SCALE GENOMIC DNA]</scope>
    <source>
        <strain evidence="2 3">R1-15</strain>
    </source>
</reference>
<organism evidence="2 3">
    <name type="scientific">Taibaiella soli</name>
    <dbReference type="NCBI Taxonomy" id="1649169"/>
    <lineage>
        <taxon>Bacteria</taxon>
        <taxon>Pseudomonadati</taxon>
        <taxon>Bacteroidota</taxon>
        <taxon>Chitinophagia</taxon>
        <taxon>Chitinophagales</taxon>
        <taxon>Chitinophagaceae</taxon>
        <taxon>Taibaiella</taxon>
    </lineage>
</organism>
<dbReference type="AlphaFoldDB" id="A0A2W2BCJ7"/>
<proteinExistence type="predicted"/>
<keyword evidence="3" id="KW-1185">Reference proteome</keyword>
<keyword evidence="1" id="KW-0472">Membrane</keyword>
<accession>A0A2W2BCJ7</accession>
<dbReference type="EMBL" id="QKTW01000011">
    <property type="protein sequence ID" value="PZF73597.1"/>
    <property type="molecule type" value="Genomic_DNA"/>
</dbReference>
<dbReference type="InterPro" id="IPR035177">
    <property type="entry name" value="TssN"/>
</dbReference>
<feature type="transmembrane region" description="Helical" evidence="1">
    <location>
        <begin position="133"/>
        <end position="153"/>
    </location>
</feature>
<dbReference type="RefSeq" id="WP_110998323.1">
    <property type="nucleotide sequence ID" value="NZ_QKTW01000011.1"/>
</dbReference>
<evidence type="ECO:0000256" key="1">
    <source>
        <dbReference type="SAM" id="Phobius"/>
    </source>
</evidence>
<feature type="transmembrane region" description="Helical" evidence="1">
    <location>
        <begin position="42"/>
        <end position="66"/>
    </location>
</feature>
<evidence type="ECO:0000313" key="3">
    <source>
        <dbReference type="Proteomes" id="UP000248745"/>
    </source>
</evidence>